<organism evidence="3 4">
    <name type="scientific">Coccomyxa viridis</name>
    <dbReference type="NCBI Taxonomy" id="1274662"/>
    <lineage>
        <taxon>Eukaryota</taxon>
        <taxon>Viridiplantae</taxon>
        <taxon>Chlorophyta</taxon>
        <taxon>core chlorophytes</taxon>
        <taxon>Trebouxiophyceae</taxon>
        <taxon>Trebouxiophyceae incertae sedis</taxon>
        <taxon>Coccomyxaceae</taxon>
        <taxon>Coccomyxa</taxon>
    </lineage>
</organism>
<feature type="domain" description="BHLH" evidence="2">
    <location>
        <begin position="135"/>
        <end position="186"/>
    </location>
</feature>
<reference evidence="3 4" key="1">
    <citation type="submission" date="2024-06" db="EMBL/GenBank/DDBJ databases">
        <authorList>
            <person name="Kraege A."/>
            <person name="Thomma B."/>
        </authorList>
    </citation>
    <scope>NUCLEOTIDE SEQUENCE [LARGE SCALE GENOMIC DNA]</scope>
</reference>
<feature type="compositionally biased region" description="Basic and acidic residues" evidence="1">
    <location>
        <begin position="74"/>
        <end position="85"/>
    </location>
</feature>
<dbReference type="InterPro" id="IPR044818">
    <property type="entry name" value="ILR3-like"/>
</dbReference>
<feature type="compositionally biased region" description="Polar residues" evidence="1">
    <location>
        <begin position="47"/>
        <end position="61"/>
    </location>
</feature>
<dbReference type="Proteomes" id="UP001497392">
    <property type="component" value="Unassembled WGS sequence"/>
</dbReference>
<proteinExistence type="predicted"/>
<keyword evidence="4" id="KW-1185">Reference proteome</keyword>
<dbReference type="PROSITE" id="PS50888">
    <property type="entry name" value="BHLH"/>
    <property type="match status" value="1"/>
</dbReference>
<dbReference type="InterPro" id="IPR036638">
    <property type="entry name" value="HLH_DNA-bd_sf"/>
</dbReference>
<evidence type="ECO:0000256" key="1">
    <source>
        <dbReference type="SAM" id="MobiDB-lite"/>
    </source>
</evidence>
<sequence length="340" mass="36683">MMAMPPSAFFQAGEGSGEKHSPSGGLLNYQWNDQLLQLELDEMNLSQLRQGGPASNAQTVPDSLYLEEAGNEEEDRRKRSREAIERDSLEHFLKDLGRDQEQASGGSGQHGETTRQQAQSDEKGKRSAAHTDPSTAAKTKAGRERARRERLNESFAELSKVLEPGKAAKTDKSSIITDAIRIVTQLRAENGQLRQLNKFLEERVGTVEKQKNDLVMQQAMLQQQGEPSHLMQGNMMGTPYGPGGVAMGQPVQGIPAQGMHVPQMGGLNAMGFMQTDLNGASNSGAGMGLPAARHTSSALPDYSSMPSGSGLAPGMPMRMSWLPPATMDTSQDSVRRPPAA</sequence>
<accession>A0ABP1FWF0</accession>
<dbReference type="Pfam" id="PF00010">
    <property type="entry name" value="HLH"/>
    <property type="match status" value="1"/>
</dbReference>
<dbReference type="PANTHER" id="PTHR46133:SF15">
    <property type="entry name" value="BHLH TRANSCRIPTION FACTOR"/>
    <property type="match status" value="1"/>
</dbReference>
<dbReference type="EMBL" id="CAXHTA020000008">
    <property type="protein sequence ID" value="CAL5223409.1"/>
    <property type="molecule type" value="Genomic_DNA"/>
</dbReference>
<feature type="region of interest" description="Disordered" evidence="1">
    <location>
        <begin position="1"/>
        <end position="27"/>
    </location>
</feature>
<dbReference type="SUPFAM" id="SSF47459">
    <property type="entry name" value="HLH, helix-loop-helix DNA-binding domain"/>
    <property type="match status" value="1"/>
</dbReference>
<dbReference type="PANTHER" id="PTHR46133">
    <property type="entry name" value="BHLH TRANSCRIPTION FACTOR"/>
    <property type="match status" value="1"/>
</dbReference>
<dbReference type="InterPro" id="IPR011598">
    <property type="entry name" value="bHLH_dom"/>
</dbReference>
<feature type="region of interest" description="Disordered" evidence="1">
    <location>
        <begin position="47"/>
        <end position="85"/>
    </location>
</feature>
<comment type="caution">
    <text evidence="3">The sequence shown here is derived from an EMBL/GenBank/DDBJ whole genome shotgun (WGS) entry which is preliminary data.</text>
</comment>
<name>A0ABP1FWF0_9CHLO</name>
<evidence type="ECO:0000259" key="2">
    <source>
        <dbReference type="PROSITE" id="PS50888"/>
    </source>
</evidence>
<gene>
    <name evidence="3" type="primary">g5921</name>
    <name evidence="3" type="ORF">VP750_LOCUS5068</name>
</gene>
<feature type="compositionally biased region" description="Basic and acidic residues" evidence="1">
    <location>
        <begin position="141"/>
        <end position="150"/>
    </location>
</feature>
<feature type="region of interest" description="Disordered" evidence="1">
    <location>
        <begin position="99"/>
        <end position="150"/>
    </location>
</feature>
<dbReference type="Gene3D" id="4.10.280.10">
    <property type="entry name" value="Helix-loop-helix DNA-binding domain"/>
    <property type="match status" value="1"/>
</dbReference>
<feature type="compositionally biased region" description="Polar residues" evidence="1">
    <location>
        <begin position="110"/>
        <end position="119"/>
    </location>
</feature>
<evidence type="ECO:0000313" key="4">
    <source>
        <dbReference type="Proteomes" id="UP001497392"/>
    </source>
</evidence>
<feature type="region of interest" description="Disordered" evidence="1">
    <location>
        <begin position="284"/>
        <end position="309"/>
    </location>
</feature>
<protein>
    <submittedName>
        <fullName evidence="3">G5921 protein</fullName>
    </submittedName>
</protein>
<evidence type="ECO:0000313" key="3">
    <source>
        <dbReference type="EMBL" id="CAL5223409.1"/>
    </source>
</evidence>
<dbReference type="SMART" id="SM00353">
    <property type="entry name" value="HLH"/>
    <property type="match status" value="1"/>
</dbReference>